<name>A0A2S0L5S6_9FIRM</name>
<gene>
    <name evidence="1" type="ORF">C5Q96_06720</name>
</gene>
<sequence>MAYRGIGYLRNKLSIKRGRVKTRYMYYAMKHNVPDFGISTPPKLRNMMSTLGWCGKAVDSIADRLVFREFADDTFDINGIYQANNSDVLFDSAILGALIASCSFIYISADEEGFPRLQVINGDDATGILDPVTNMLTEGYAVLKRDDSGIPQIEAYFTAESTIIYDKQSGAEVYDNPAPYPLLVPIIYRSDADRPFGRSRISRACMSILASASRTVKRSEISAEFFSFPQKWVTGLSPDTEILDKWSAAMSAMFAITSSSGRNESEPKFGQFTQQSMQPHNDQLKMFASLFAGETGLTMDDLGFVTDNPSSQEAIKASHETLRLYAKKAQRNFGTGFLNAGYLAACVRDNFAYKRRAVYKTTPKWEPVFEPDAAMLSSIGDGAIKINQAVPDYLDAEVLRDITGIASNK</sequence>
<evidence type="ECO:0008006" key="3">
    <source>
        <dbReference type="Google" id="ProtNLM"/>
    </source>
</evidence>
<dbReference type="Proteomes" id="UP000237883">
    <property type="component" value="Chromosome"/>
</dbReference>
<evidence type="ECO:0000313" key="1">
    <source>
        <dbReference type="EMBL" id="AVM48554.1"/>
    </source>
</evidence>
<dbReference type="OrthoDB" id="1780383at2"/>
<dbReference type="RefSeq" id="WP_106057609.1">
    <property type="nucleotide sequence ID" value="NZ_CP027228.1"/>
</dbReference>
<dbReference type="EMBL" id="CP027228">
    <property type="protein sequence ID" value="AVM48554.1"/>
    <property type="molecule type" value="Genomic_DNA"/>
</dbReference>
<keyword evidence="2" id="KW-1185">Reference proteome</keyword>
<organism evidence="1 2">
    <name type="scientific">Mogibacterium diversum</name>
    <dbReference type="NCBI Taxonomy" id="114527"/>
    <lineage>
        <taxon>Bacteria</taxon>
        <taxon>Bacillati</taxon>
        <taxon>Bacillota</taxon>
        <taxon>Clostridia</taxon>
        <taxon>Peptostreptococcales</taxon>
        <taxon>Anaerovoracaceae</taxon>
        <taxon>Mogibacterium</taxon>
    </lineage>
</organism>
<accession>A0A2S0L5S6</accession>
<dbReference type="AlphaFoldDB" id="A0A2S0L5S6"/>
<dbReference type="InterPro" id="IPR021145">
    <property type="entry name" value="Portal_protein_SPP1_Gp6-like"/>
</dbReference>
<dbReference type="KEGG" id="mdv:C5Q96_06720"/>
<evidence type="ECO:0000313" key="2">
    <source>
        <dbReference type="Proteomes" id="UP000237883"/>
    </source>
</evidence>
<dbReference type="Pfam" id="PF05133">
    <property type="entry name" value="SPP1_portal"/>
    <property type="match status" value="1"/>
</dbReference>
<reference evidence="2" key="1">
    <citation type="submission" date="2018-02" db="EMBL/GenBank/DDBJ databases">
        <authorList>
            <person name="Holder M.E."/>
            <person name="Ajami N.J."/>
            <person name="Petrosino J.F."/>
        </authorList>
    </citation>
    <scope>NUCLEOTIDE SEQUENCE [LARGE SCALE GENOMIC DNA]</scope>
    <source>
        <strain evidence="2">CCUG 47132</strain>
    </source>
</reference>
<protein>
    <recommendedName>
        <fullName evidence="3">Phage portal protein</fullName>
    </recommendedName>
</protein>
<proteinExistence type="predicted"/>
<dbReference type="GeneID" id="78391954"/>